<evidence type="ECO:0000256" key="5">
    <source>
        <dbReference type="ARBA" id="ARBA00023242"/>
    </source>
</evidence>
<dbReference type="PANTHER" id="PTHR14978:SF0">
    <property type="entry name" value="BETA-CATENIN-LIKE PROTEIN 1"/>
    <property type="match status" value="1"/>
</dbReference>
<evidence type="ECO:0000256" key="1">
    <source>
        <dbReference type="ARBA" id="ARBA00004123"/>
    </source>
</evidence>
<dbReference type="PANTHER" id="PTHR14978">
    <property type="entry name" value="BETA-CATENIN-LIKE PROTEIN 1 NUCLEAR ASSOCIATED PROTEIN"/>
    <property type="match status" value="1"/>
</dbReference>
<dbReference type="EMBL" id="JALLPJ020000201">
    <property type="protein sequence ID" value="KAL3798906.1"/>
    <property type="molecule type" value="Genomic_DNA"/>
</dbReference>
<evidence type="ECO:0000256" key="3">
    <source>
        <dbReference type="ARBA" id="ARBA00022737"/>
    </source>
</evidence>
<keyword evidence="9" id="KW-1185">Reference proteome</keyword>
<feature type="domain" description="Beta-catenin-like protein 1 N-terminal" evidence="7">
    <location>
        <begin position="100"/>
        <end position="216"/>
    </location>
</feature>
<comment type="subcellular location">
    <subcellularLocation>
        <location evidence="1">Nucleus</location>
    </subcellularLocation>
</comment>
<sequence length="754" mass="82421">MSKSASSITDVLDSVIGIPASTNDPSHAQPFIASPKFTGSKPGYVYRAGDQGLGYYLDSHRAISSRSSSGEPDKKRAKPNGESKPSVRFNSNTETRSIPSRRQPVSGQELLAQAEEEALTSSSSTKLFDPSQPHSTASFASSLLKTHAKNTLLRAQHGHDAEKYMMNEVQLNDELLQFKNAAVDTSCYEMLVEKGVMGVFGRCMEHENTDVCISVLGVLVELLDPNLLSENENEDGDNNREETRNKRVYNVGLLADAFVTEAGLDAIANNLGRFDESMEEEAKGVEDALTLVESLLDLDRAGVLYSGQTSNDDDTRKQSSDKSAASVVSAVCKTGLLSWLFQRIEKNDTSNDDSNSMAANNPISPAVIRLHASEVLSTILQHEDYCTKKCGAKLASLPEYTSLFDENEETTEKASSDIPKEHEQKCVDGMEILLLAIAAYRKSDPKVEVECEFLENIFDALAASLLRSDNVADFVEKEGIQLMLRCVREKVHSGGGALKVLNFAFSGSSQADMDNNGGSVSSSGASNDDIYKNACEIFVHTGGLKLLFPLYMARKSAIPCPAACSEGGSDLAKKAMTTKSGVSKRAKRAAHARKKWLAEVEQNVVNIMYALTRFIHEQSKYDSYSRLLAKFVEEECEKCDRTIELCLKYDEKARIAEYQYFKSDEAEDAEELGLDLDVAALSAKLRGGGDIFHRLCAILSFVCVGSTRSHGHVREQLKLQGASITVIKEGLAEFASLLVDGSQKTQIEHYLASI</sequence>
<keyword evidence="2" id="KW-0597">Phosphoprotein</keyword>
<proteinExistence type="predicted"/>
<feature type="compositionally biased region" description="Polar residues" evidence="6">
    <location>
        <begin position="88"/>
        <end position="106"/>
    </location>
</feature>
<reference evidence="8 9" key="1">
    <citation type="submission" date="2024-10" db="EMBL/GenBank/DDBJ databases">
        <title>Updated reference genomes for cyclostephanoid diatoms.</title>
        <authorList>
            <person name="Roberts W.R."/>
            <person name="Alverson A.J."/>
        </authorList>
    </citation>
    <scope>NUCLEOTIDE SEQUENCE [LARGE SCALE GENOMIC DNA]</scope>
    <source>
        <strain evidence="8 9">AJA010-31</strain>
    </source>
</reference>
<dbReference type="Proteomes" id="UP001530400">
    <property type="component" value="Unassembled WGS sequence"/>
</dbReference>
<accession>A0ABD3QHB2</accession>
<comment type="caution">
    <text evidence="8">The sequence shown here is derived from an EMBL/GenBank/DDBJ whole genome shotgun (WGS) entry which is preliminary data.</text>
</comment>
<evidence type="ECO:0000256" key="4">
    <source>
        <dbReference type="ARBA" id="ARBA00023054"/>
    </source>
</evidence>
<keyword evidence="3" id="KW-0677">Repeat</keyword>
<evidence type="ECO:0000313" key="9">
    <source>
        <dbReference type="Proteomes" id="UP001530400"/>
    </source>
</evidence>
<dbReference type="SMART" id="SM01156">
    <property type="entry name" value="DUF1716"/>
    <property type="match status" value="1"/>
</dbReference>
<evidence type="ECO:0000259" key="7">
    <source>
        <dbReference type="SMART" id="SM01156"/>
    </source>
</evidence>
<dbReference type="InterPro" id="IPR013180">
    <property type="entry name" value="CTNNBL1_N"/>
</dbReference>
<dbReference type="InterPro" id="IPR039678">
    <property type="entry name" value="CTNNBL1"/>
</dbReference>
<feature type="region of interest" description="Disordered" evidence="6">
    <location>
        <begin position="62"/>
        <end position="108"/>
    </location>
</feature>
<organism evidence="8 9">
    <name type="scientific">Cyclotella atomus</name>
    <dbReference type="NCBI Taxonomy" id="382360"/>
    <lineage>
        <taxon>Eukaryota</taxon>
        <taxon>Sar</taxon>
        <taxon>Stramenopiles</taxon>
        <taxon>Ochrophyta</taxon>
        <taxon>Bacillariophyta</taxon>
        <taxon>Coscinodiscophyceae</taxon>
        <taxon>Thalassiosirophycidae</taxon>
        <taxon>Stephanodiscales</taxon>
        <taxon>Stephanodiscaceae</taxon>
        <taxon>Cyclotella</taxon>
    </lineage>
</organism>
<keyword evidence="4" id="KW-0175">Coiled coil</keyword>
<feature type="region of interest" description="Disordered" evidence="6">
    <location>
        <begin position="17"/>
        <end position="44"/>
    </location>
</feature>
<dbReference type="Gene3D" id="1.25.10.10">
    <property type="entry name" value="Leucine-rich Repeat Variant"/>
    <property type="match status" value="1"/>
</dbReference>
<evidence type="ECO:0000256" key="6">
    <source>
        <dbReference type="SAM" id="MobiDB-lite"/>
    </source>
</evidence>
<protein>
    <recommendedName>
        <fullName evidence="7">Beta-catenin-like protein 1 N-terminal domain-containing protein</fullName>
    </recommendedName>
</protein>
<gene>
    <name evidence="8" type="ORF">ACHAWO_013023</name>
</gene>
<dbReference type="InterPro" id="IPR011989">
    <property type="entry name" value="ARM-like"/>
</dbReference>
<dbReference type="Pfam" id="PF08216">
    <property type="entry name" value="CTNNBL"/>
    <property type="match status" value="3"/>
</dbReference>
<name>A0ABD3QHB2_9STRA</name>
<dbReference type="GO" id="GO:0005634">
    <property type="term" value="C:nucleus"/>
    <property type="evidence" value="ECO:0007669"/>
    <property type="project" value="UniProtKB-SubCell"/>
</dbReference>
<evidence type="ECO:0000256" key="2">
    <source>
        <dbReference type="ARBA" id="ARBA00022553"/>
    </source>
</evidence>
<evidence type="ECO:0000313" key="8">
    <source>
        <dbReference type="EMBL" id="KAL3798906.1"/>
    </source>
</evidence>
<keyword evidence="5" id="KW-0539">Nucleus</keyword>
<dbReference type="AlphaFoldDB" id="A0ABD3QHB2"/>